<dbReference type="Proteomes" id="UP000529861">
    <property type="component" value="Unassembled WGS sequence"/>
</dbReference>
<dbReference type="InterPro" id="IPR006977">
    <property type="entry name" value="Yip1_dom"/>
</dbReference>
<evidence type="ECO:0000256" key="3">
    <source>
        <dbReference type="ARBA" id="ARBA00022989"/>
    </source>
</evidence>
<dbReference type="EMBL" id="JABEQB010000081">
    <property type="protein sequence ID" value="NNG68258.1"/>
    <property type="molecule type" value="Genomic_DNA"/>
</dbReference>
<name>A0A101E6B8_9THEO</name>
<reference evidence="7 10" key="1">
    <citation type="journal article" date="2018" name="Nat. Biotechnol.">
        <title>A standardized bacterial taxonomy based on genome phylogeny substantially revises the tree of life.</title>
        <authorList>
            <person name="Parks D.H."/>
            <person name="Chuvochina M."/>
            <person name="Waite D.W."/>
            <person name="Rinke C."/>
            <person name="Skarshewski A."/>
            <person name="Chaumeil P.A."/>
            <person name="Hugenholtz P."/>
        </authorList>
    </citation>
    <scope>NUCLEOTIDE SEQUENCE [LARGE SCALE GENOMIC DNA]</scope>
    <source>
        <strain evidence="7">UBA12544</strain>
    </source>
</reference>
<dbReference type="RefSeq" id="WP_011025153.1">
    <property type="nucleotide sequence ID" value="NZ_DOLB01000052.1"/>
</dbReference>
<evidence type="ECO:0000313" key="9">
    <source>
        <dbReference type="EMBL" id="TCO67966.1"/>
    </source>
</evidence>
<dbReference type="EMBL" id="DOLB01000052">
    <property type="protein sequence ID" value="HBT48837.1"/>
    <property type="molecule type" value="Genomic_DNA"/>
</dbReference>
<dbReference type="GO" id="GO:0016020">
    <property type="term" value="C:membrane"/>
    <property type="evidence" value="ECO:0007669"/>
    <property type="project" value="UniProtKB-SubCell"/>
</dbReference>
<gene>
    <name evidence="7" type="ORF">DEA61_03065</name>
    <name evidence="9" type="ORF">EV203_10450</name>
    <name evidence="8" type="ORF">HKI81_14000</name>
</gene>
<keyword evidence="4 5" id="KW-0472">Membrane</keyword>
<dbReference type="OMA" id="MYAKVED"/>
<evidence type="ECO:0000313" key="8">
    <source>
        <dbReference type="EMBL" id="NNG68258.1"/>
    </source>
</evidence>
<organism evidence="7 10">
    <name type="scientific">Caldanaerobacter subterraneus</name>
    <dbReference type="NCBI Taxonomy" id="911092"/>
    <lineage>
        <taxon>Bacteria</taxon>
        <taxon>Bacillati</taxon>
        <taxon>Bacillota</taxon>
        <taxon>Clostridia</taxon>
        <taxon>Thermoanaerobacterales</taxon>
        <taxon>Thermoanaerobacteraceae</taxon>
        <taxon>Caldanaerobacter</taxon>
    </lineage>
</organism>
<dbReference type="Proteomes" id="UP000294886">
    <property type="component" value="Unassembled WGS sequence"/>
</dbReference>
<evidence type="ECO:0000256" key="2">
    <source>
        <dbReference type="ARBA" id="ARBA00022692"/>
    </source>
</evidence>
<feature type="transmembrane region" description="Helical" evidence="5">
    <location>
        <begin position="70"/>
        <end position="97"/>
    </location>
</feature>
<dbReference type="Proteomes" id="UP000264445">
    <property type="component" value="Unassembled WGS sequence"/>
</dbReference>
<proteinExistence type="predicted"/>
<evidence type="ECO:0000313" key="10">
    <source>
        <dbReference type="Proteomes" id="UP000264445"/>
    </source>
</evidence>
<feature type="domain" description="Yip1" evidence="6">
    <location>
        <begin position="9"/>
        <end position="207"/>
    </location>
</feature>
<evidence type="ECO:0000256" key="5">
    <source>
        <dbReference type="SAM" id="Phobius"/>
    </source>
</evidence>
<keyword evidence="3 5" id="KW-1133">Transmembrane helix</keyword>
<evidence type="ECO:0000259" key="6">
    <source>
        <dbReference type="Pfam" id="PF04893"/>
    </source>
</evidence>
<comment type="caution">
    <text evidence="7">The sequence shown here is derived from an EMBL/GenBank/DDBJ whole genome shotgun (WGS) entry which is preliminary data.</text>
</comment>
<protein>
    <submittedName>
        <fullName evidence="7">YIP1 family protein</fullName>
    </submittedName>
    <submittedName>
        <fullName evidence="9">Yip1-like protein</fullName>
    </submittedName>
</protein>
<evidence type="ECO:0000256" key="4">
    <source>
        <dbReference type="ARBA" id="ARBA00023136"/>
    </source>
</evidence>
<feature type="transmembrane region" description="Helical" evidence="5">
    <location>
        <begin position="189"/>
        <end position="219"/>
    </location>
</feature>
<evidence type="ECO:0000256" key="1">
    <source>
        <dbReference type="ARBA" id="ARBA00004141"/>
    </source>
</evidence>
<keyword evidence="2 5" id="KW-0812">Transmembrane</keyword>
<evidence type="ECO:0000313" key="12">
    <source>
        <dbReference type="Proteomes" id="UP000529861"/>
    </source>
</evidence>
<feature type="transmembrane region" description="Helical" evidence="5">
    <location>
        <begin position="31"/>
        <end position="50"/>
    </location>
</feature>
<reference evidence="9 11" key="2">
    <citation type="submission" date="2019-03" db="EMBL/GenBank/DDBJ databases">
        <title>Genomic Encyclopedia of Type Strains, Phase IV (KMG-IV): sequencing the most valuable type-strain genomes for metagenomic binning, comparative biology and taxonomic classification.</title>
        <authorList>
            <person name="Goeker M."/>
        </authorList>
    </citation>
    <scope>NUCLEOTIDE SEQUENCE [LARGE SCALE GENOMIC DNA]</scope>
    <source>
        <strain evidence="9 11">DSM 13054</strain>
    </source>
</reference>
<reference evidence="8 12" key="3">
    <citation type="submission" date="2020-04" db="EMBL/GenBank/DDBJ databases">
        <title>Draft genome sequence of Caldanaerobacter sunterraneus. strain 1523vc isolated from Griffin hot spring, Kamchatka, Russia.</title>
        <authorList>
            <person name="Toshchakov S.V."/>
            <person name="Podosokorskaya O.A."/>
            <person name="Kublanov I.V."/>
            <person name="Korzhenkov A."/>
            <person name="Patrushev M.V."/>
        </authorList>
    </citation>
    <scope>NUCLEOTIDE SEQUENCE [LARGE SCALE GENOMIC DNA]</scope>
    <source>
        <strain evidence="8 12">1523vc</strain>
    </source>
</reference>
<comment type="subcellular location">
    <subcellularLocation>
        <location evidence="1">Membrane</location>
        <topology evidence="1">Multi-pass membrane protein</topology>
    </subcellularLocation>
</comment>
<evidence type="ECO:0000313" key="11">
    <source>
        <dbReference type="Proteomes" id="UP000294886"/>
    </source>
</evidence>
<accession>A0A101E6B8</accession>
<feature type="transmembrane region" description="Helical" evidence="5">
    <location>
        <begin position="153"/>
        <end position="177"/>
    </location>
</feature>
<sequence length="230" mass="25330">MNFFERIYGVFFQPRETMADIVRKKPVWEGIIVLIIVSLLSSVLAFKVGISGQPIQPGPGFSHAPRLNNLFFGFIVFGSIFLNPILYFIYAAIYHFLAEVLGGEMYWREEKEEGEAVVLGTAKGLYSAVCFAVLPSIFSALISPFLMKFMGGIGGVLLGITVSLGIFIWIAFLNILAMKENYKLSTGNAALVFFMPVIVGIVIAILMAIFLGSVFAGVFSEMMRSMPPIQ</sequence>
<dbReference type="AlphaFoldDB" id="A0A101E6B8"/>
<dbReference type="EMBL" id="SLWU01000004">
    <property type="protein sequence ID" value="TCO67966.1"/>
    <property type="molecule type" value="Genomic_DNA"/>
</dbReference>
<feature type="transmembrane region" description="Helical" evidence="5">
    <location>
        <begin position="125"/>
        <end position="146"/>
    </location>
</feature>
<dbReference type="Pfam" id="PF04893">
    <property type="entry name" value="Yip1"/>
    <property type="match status" value="1"/>
</dbReference>
<evidence type="ECO:0000313" key="7">
    <source>
        <dbReference type="EMBL" id="HBT48837.1"/>
    </source>
</evidence>